<dbReference type="InterPro" id="IPR036259">
    <property type="entry name" value="MFS_trans_sf"/>
</dbReference>
<dbReference type="InterPro" id="IPR005828">
    <property type="entry name" value="MFS_sugar_transport-like"/>
</dbReference>
<evidence type="ECO:0000256" key="6">
    <source>
        <dbReference type="SAM" id="Phobius"/>
    </source>
</evidence>
<dbReference type="InterPro" id="IPR020846">
    <property type="entry name" value="MFS_dom"/>
</dbReference>
<dbReference type="Proteomes" id="UP000694018">
    <property type="component" value="Chromosome"/>
</dbReference>
<feature type="transmembrane region" description="Helical" evidence="6">
    <location>
        <begin position="429"/>
        <end position="453"/>
    </location>
</feature>
<evidence type="ECO:0000256" key="5">
    <source>
        <dbReference type="ARBA" id="ARBA00023136"/>
    </source>
</evidence>
<feature type="transmembrane region" description="Helical" evidence="6">
    <location>
        <begin position="54"/>
        <end position="73"/>
    </location>
</feature>
<dbReference type="PROSITE" id="PS00217">
    <property type="entry name" value="SUGAR_TRANSPORT_2"/>
    <property type="match status" value="1"/>
</dbReference>
<dbReference type="AlphaFoldDB" id="A0A8F5BN90"/>
<keyword evidence="3 6" id="KW-0812">Transmembrane</keyword>
<evidence type="ECO:0000313" key="8">
    <source>
        <dbReference type="EMBL" id="QXJ28429.1"/>
    </source>
</evidence>
<dbReference type="PANTHER" id="PTHR23511">
    <property type="entry name" value="SYNAPTIC VESICLE GLYCOPROTEIN 2"/>
    <property type="match status" value="1"/>
</dbReference>
<evidence type="ECO:0000259" key="7">
    <source>
        <dbReference type="PROSITE" id="PS50850"/>
    </source>
</evidence>
<protein>
    <recommendedName>
        <fullName evidence="7">Major facilitator superfamily (MFS) profile domain-containing protein</fullName>
    </recommendedName>
</protein>
<evidence type="ECO:0000313" key="9">
    <source>
        <dbReference type="Proteomes" id="UP000694018"/>
    </source>
</evidence>
<evidence type="ECO:0000256" key="1">
    <source>
        <dbReference type="ARBA" id="ARBA00004141"/>
    </source>
</evidence>
<feature type="domain" description="Major facilitator superfamily (MFS) profile" evidence="7">
    <location>
        <begin position="51"/>
        <end position="484"/>
    </location>
</feature>
<name>A0A8F5BN90_SACSH</name>
<dbReference type="KEGG" id="sshi:J5U23_01298"/>
<dbReference type="GO" id="GO:0022857">
    <property type="term" value="F:transmembrane transporter activity"/>
    <property type="evidence" value="ECO:0007669"/>
    <property type="project" value="InterPro"/>
</dbReference>
<feature type="transmembrane region" description="Helical" evidence="6">
    <location>
        <begin position="123"/>
        <end position="143"/>
    </location>
</feature>
<feature type="transmembrane region" description="Helical" evidence="6">
    <location>
        <begin position="339"/>
        <end position="361"/>
    </location>
</feature>
<evidence type="ECO:0000256" key="3">
    <source>
        <dbReference type="ARBA" id="ARBA00022692"/>
    </source>
</evidence>
<keyword evidence="2" id="KW-0813">Transport</keyword>
<feature type="transmembrane region" description="Helical" evidence="6">
    <location>
        <begin position="149"/>
        <end position="170"/>
    </location>
</feature>
<dbReference type="InterPro" id="IPR005829">
    <property type="entry name" value="Sugar_transporter_CS"/>
</dbReference>
<comment type="subcellular location">
    <subcellularLocation>
        <location evidence="1">Membrane</location>
        <topology evidence="1">Multi-pass membrane protein</topology>
    </subcellularLocation>
</comment>
<feature type="transmembrane region" description="Helical" evidence="6">
    <location>
        <begin position="394"/>
        <end position="417"/>
    </location>
</feature>
<dbReference type="Gene3D" id="1.20.1250.20">
    <property type="entry name" value="MFS general substrate transporter like domains"/>
    <property type="match status" value="1"/>
</dbReference>
<reference evidence="8" key="1">
    <citation type="journal article" date="2021" name="Environ. Microbiol.">
        <title>New insights into the diversity and evolution of the archaeal mobilome from three complete genomes of Saccharolobus shibatae.</title>
        <authorList>
            <person name="Medvedeva S."/>
            <person name="Brandt D."/>
            <person name="Cvirkaite-Krupovic V."/>
            <person name="Liu Y."/>
            <person name="Severinov K."/>
            <person name="Ishino S."/>
            <person name="Ishino Y."/>
            <person name="Prangishvili D."/>
            <person name="Kalinowski J."/>
            <person name="Krupovic M."/>
        </authorList>
    </citation>
    <scope>NUCLEOTIDE SEQUENCE</scope>
    <source>
        <strain evidence="8">B12</strain>
    </source>
</reference>
<evidence type="ECO:0000256" key="2">
    <source>
        <dbReference type="ARBA" id="ARBA00022448"/>
    </source>
</evidence>
<dbReference type="Pfam" id="PF00083">
    <property type="entry name" value="Sugar_tr"/>
    <property type="match status" value="1"/>
</dbReference>
<keyword evidence="4 6" id="KW-1133">Transmembrane helix</keyword>
<dbReference type="GO" id="GO:0016020">
    <property type="term" value="C:membrane"/>
    <property type="evidence" value="ECO:0007669"/>
    <property type="project" value="UniProtKB-SubCell"/>
</dbReference>
<sequence>MTYIVDDGYVIIQYMYKSKKLTFIRYFYELIDIINHMSSKLDEYLARIDRLPTWGLSYALLWALGIGYFATLYDAVSNLGYALPFIPFINTIQASIIVSVGLAGYIIGSIGFGIASDRIGRRLVLITTFALLGIGSLGMGLATNYLMLFIFRMLEGIGIGAGLNLAMVYIAEFSPSMKRGKYANWIFISGWTAVGIGTVVAAFIVTISPTLGWRIIFLLPAVLAIITTVILAISSPESVRILVKKGRIQDVEKIVNRMEEVSMKRAKIQSLPQPKIVHYQEVPSYSQLKILGESKYLKRLISLTIFWFFIYFIQYTSTGLGPTFVKVVVGFTPAQYAEYIRLSGFAAIGATIISFILLGIVEKTDRRLLTQIGGIGFLISSFVSTYLLLNKELITWFIAYFLLEFVVNPPYLAGYLMSSEAFPTAVRSTGFAITDGIGHLGGVIGPLLLFPLIEIIGPLPAWVILGLPAPFAAALLWFTIPKTVGVRLEEVNEAYREGTAQR</sequence>
<dbReference type="CDD" id="cd17316">
    <property type="entry name" value="MFS_SV2_like"/>
    <property type="match status" value="1"/>
</dbReference>
<dbReference type="PROSITE" id="PS50850">
    <property type="entry name" value="MFS"/>
    <property type="match status" value="1"/>
</dbReference>
<feature type="transmembrane region" description="Helical" evidence="6">
    <location>
        <begin position="85"/>
        <end position="111"/>
    </location>
</feature>
<feature type="transmembrane region" description="Helical" evidence="6">
    <location>
        <begin position="368"/>
        <end position="388"/>
    </location>
</feature>
<dbReference type="SUPFAM" id="SSF103473">
    <property type="entry name" value="MFS general substrate transporter"/>
    <property type="match status" value="1"/>
</dbReference>
<feature type="transmembrane region" description="Helical" evidence="6">
    <location>
        <begin position="182"/>
        <end position="205"/>
    </location>
</feature>
<dbReference type="PANTHER" id="PTHR23511:SF34">
    <property type="entry name" value="SYNAPTIC VESICLE GLYCOPROTEIN 2"/>
    <property type="match status" value="1"/>
</dbReference>
<feature type="transmembrane region" description="Helical" evidence="6">
    <location>
        <begin position="211"/>
        <end position="234"/>
    </location>
</feature>
<dbReference type="EMBL" id="CP077717">
    <property type="protein sequence ID" value="QXJ28429.1"/>
    <property type="molecule type" value="Genomic_DNA"/>
</dbReference>
<gene>
    <name evidence="8" type="ORF">J5U23_01298</name>
</gene>
<accession>A0A8F5BN90</accession>
<proteinExistence type="predicted"/>
<organism evidence="8 9">
    <name type="scientific">Saccharolobus shibatae (strain ATCC 51178 / DSM 5389 / JCM 8931 / NBRC 15437 / B12)</name>
    <name type="common">Sulfolobus shibatae</name>
    <dbReference type="NCBI Taxonomy" id="523848"/>
    <lineage>
        <taxon>Archaea</taxon>
        <taxon>Thermoproteota</taxon>
        <taxon>Thermoprotei</taxon>
        <taxon>Sulfolobales</taxon>
        <taxon>Sulfolobaceae</taxon>
        <taxon>Saccharolobus</taxon>
    </lineage>
</organism>
<evidence type="ECO:0000256" key="4">
    <source>
        <dbReference type="ARBA" id="ARBA00022989"/>
    </source>
</evidence>
<feature type="transmembrane region" description="Helical" evidence="6">
    <location>
        <begin position="459"/>
        <end position="478"/>
    </location>
</feature>
<keyword evidence="5 6" id="KW-0472">Membrane</keyword>